<evidence type="ECO:0000256" key="1">
    <source>
        <dbReference type="SAM" id="MobiDB-lite"/>
    </source>
</evidence>
<sequence length="1213" mass="131740">MAAIVNEEDAAGGVIDEYFAFIYEEPTGENVSTSSEPEEELEKLCDLLEVDGDVEGGRTQTVGGGDLLLQETVEKSVSSDGIPSSLSNALINSTSDSNRHIKVLQRTACDRGNGSEEPNRVSEVDLSKRRGAGDVYSSNGAQSYVGSAFKKFKYELLSESHDMECGVRNDKGNVYGATELLEKSDKGASPKDISINISVAPSITRIPASSEISDEDMTSMYINNDTIGNIGIHSDGNSGKGSGDTGNSDNRSSGTSSSILHLSLPKIPTKPEVFKKLNKASGSLQEECPKYSSSDQCISVSDKCNTNSFKTCDINFSDVCSMNNNPHSSPGNSTDQCSDSQPTNVTSQSIYVHGDETNYSISSHNNNNNMNMQSSTVYIGGSDDIHSRFQVPGNEGQDIGASIPVSIKVSMNSMISPSHQPFSYEKTRNGLEKIHDSVQHQTSQIDPLLEQFLFDEFQHPKHSSNQGVVLGNARATPVYQVNTANNNNMADVLGLNNSFVNGKSGISAKSGLVCDYVKGNTTDKVLDIGSIECNILDELFEGMKVKNEMKEKLKMSVSGKIDNDSASATSKSDDDKHRCRNTQKGNFFDLVSDSKWLDNSLVSNENHSENALVTNEECLESLVESWQYMPGNEDDFNEVKEQNDKEMNLEGAEIANKVEEKTQICSNLEENNKMKDKTEKNNNTHHIDRIFSNSDAARQLMQTLKSVKPQGNTCGPGEPMKSFNGINLAPISSIDSSKVYNLDNVVTEHHGSPGSDFSCPDLISRSYSPVSNAEFKSLNEIENTIHLSSASFSSTSTLPLTPPPTSLSPSSLSPVPSSPLQCHSHPSSSKMPSPLSPSLSPSQNEANSSSALPSVPLNNHFVDPLSLPSSSVAISSPSFQDPPSTPSTLPNSLSSLPPNLSPTLSHVNFFSSHSPLSFTDPSYELPEIFTPEILTPTPHTSDYFPDTEHDRSDYYSFQEIGGAVGGINRGGRTDERGNTEKETAGIELRSPRCREEYGEANRETERSLETQGKPYERRLAPGASGEAYRTQHTSLDISTIYDPADGNYSDEDTTADADTAGGSGGIAATVSRVIRRSMRRMRRLRLSGRRSPNRKTEHQTDEGTEGNRSSYMSEETEVRRDLPCEPSMGLATVRSPAAATIIVTSLVAALAPPPLQAPRELLDPPPGSDLTADSRLDHMRDLIITPVQSKYPQEKKSVSGLYQRVELNDFEHQ</sequence>
<evidence type="ECO:0000313" key="2">
    <source>
        <dbReference type="EMBL" id="KAK7065221.1"/>
    </source>
</evidence>
<gene>
    <name evidence="2" type="ORF">SK128_005237</name>
</gene>
<name>A0AAN8WFR5_HALRR</name>
<reference evidence="2 3" key="1">
    <citation type="submission" date="2023-11" db="EMBL/GenBank/DDBJ databases">
        <title>Halocaridina rubra genome assembly.</title>
        <authorList>
            <person name="Smith C."/>
        </authorList>
    </citation>
    <scope>NUCLEOTIDE SEQUENCE [LARGE SCALE GENOMIC DNA]</scope>
    <source>
        <strain evidence="2">EP-1</strain>
        <tissue evidence="2">Whole</tissue>
    </source>
</reference>
<feature type="region of interest" description="Disordered" evidence="1">
    <location>
        <begin position="232"/>
        <end position="262"/>
    </location>
</feature>
<organism evidence="2 3">
    <name type="scientific">Halocaridina rubra</name>
    <name type="common">Hawaiian red shrimp</name>
    <dbReference type="NCBI Taxonomy" id="373956"/>
    <lineage>
        <taxon>Eukaryota</taxon>
        <taxon>Metazoa</taxon>
        <taxon>Ecdysozoa</taxon>
        <taxon>Arthropoda</taxon>
        <taxon>Crustacea</taxon>
        <taxon>Multicrustacea</taxon>
        <taxon>Malacostraca</taxon>
        <taxon>Eumalacostraca</taxon>
        <taxon>Eucarida</taxon>
        <taxon>Decapoda</taxon>
        <taxon>Pleocyemata</taxon>
        <taxon>Caridea</taxon>
        <taxon>Atyoidea</taxon>
        <taxon>Atyidae</taxon>
        <taxon>Halocaridina</taxon>
    </lineage>
</organism>
<feature type="region of interest" description="Disordered" evidence="1">
    <location>
        <begin position="1040"/>
        <end position="1065"/>
    </location>
</feature>
<feature type="region of interest" description="Disordered" evidence="1">
    <location>
        <begin position="873"/>
        <end position="893"/>
    </location>
</feature>
<feature type="compositionally biased region" description="Low complexity" evidence="1">
    <location>
        <begin position="1056"/>
        <end position="1065"/>
    </location>
</feature>
<feature type="region of interest" description="Disordered" evidence="1">
    <location>
        <begin position="965"/>
        <end position="985"/>
    </location>
</feature>
<dbReference type="Proteomes" id="UP001381693">
    <property type="component" value="Unassembled WGS sequence"/>
</dbReference>
<dbReference type="EMBL" id="JAXCGZ010020848">
    <property type="protein sequence ID" value="KAK7065221.1"/>
    <property type="molecule type" value="Genomic_DNA"/>
</dbReference>
<feature type="compositionally biased region" description="Basic and acidic residues" evidence="1">
    <location>
        <begin position="971"/>
        <end position="985"/>
    </location>
</feature>
<feature type="compositionally biased region" description="Basic residues" evidence="1">
    <location>
        <begin position="1083"/>
        <end position="1093"/>
    </location>
</feature>
<feature type="compositionally biased region" description="Low complexity" evidence="1">
    <location>
        <begin position="245"/>
        <end position="262"/>
    </location>
</feature>
<protein>
    <submittedName>
        <fullName evidence="2">Uncharacterized protein</fullName>
    </submittedName>
</protein>
<feature type="compositionally biased region" description="Low complexity" evidence="1">
    <location>
        <begin position="807"/>
        <end position="842"/>
    </location>
</feature>
<proteinExistence type="predicted"/>
<feature type="region of interest" description="Disordered" evidence="1">
    <location>
        <begin position="1083"/>
        <end position="1120"/>
    </location>
</feature>
<feature type="region of interest" description="Disordered" evidence="1">
    <location>
        <begin position="326"/>
        <end position="345"/>
    </location>
</feature>
<feature type="region of interest" description="Disordered" evidence="1">
    <location>
        <begin position="556"/>
        <end position="579"/>
    </location>
</feature>
<feature type="compositionally biased region" description="Polar residues" evidence="1">
    <location>
        <begin position="843"/>
        <end position="852"/>
    </location>
</feature>
<accession>A0AAN8WFR5</accession>
<evidence type="ECO:0000313" key="3">
    <source>
        <dbReference type="Proteomes" id="UP001381693"/>
    </source>
</evidence>
<comment type="caution">
    <text evidence="2">The sequence shown here is derived from an EMBL/GenBank/DDBJ whole genome shotgun (WGS) entry which is preliminary data.</text>
</comment>
<keyword evidence="3" id="KW-1185">Reference proteome</keyword>
<dbReference type="AlphaFoldDB" id="A0AAN8WFR5"/>
<feature type="region of interest" description="Disordered" evidence="1">
    <location>
        <begin position="793"/>
        <end position="855"/>
    </location>
</feature>